<feature type="transmembrane region" description="Helical" evidence="1">
    <location>
        <begin position="20"/>
        <end position="36"/>
    </location>
</feature>
<proteinExistence type="predicted"/>
<evidence type="ECO:0000256" key="1">
    <source>
        <dbReference type="SAM" id="Phobius"/>
    </source>
</evidence>
<keyword evidence="3" id="KW-1185">Reference proteome</keyword>
<sequence>MKPKPNLSFAIMDHHIDPAFIAAFMAVGAALCFAPIEPARMLVWNAVLSGVAAALAMNVLQLMSRRPKVMGGFSPPVQIHRLAWCETTVMWFTLFVLGLTAIVC</sequence>
<reference evidence="2 3" key="1">
    <citation type="submission" date="2021-08" db="EMBL/GenBank/DDBJ databases">
        <authorList>
            <person name="Peeters C."/>
        </authorList>
    </citation>
    <scope>NUCLEOTIDE SEQUENCE [LARGE SCALE GENOMIC DNA]</scope>
    <source>
        <strain evidence="2 3">LMG 32289</strain>
    </source>
</reference>
<keyword evidence="1" id="KW-0812">Transmembrane</keyword>
<gene>
    <name evidence="2" type="ORF">LMG32289_06669</name>
</gene>
<keyword evidence="1" id="KW-0472">Membrane</keyword>
<keyword evidence="1" id="KW-1133">Transmembrane helix</keyword>
<protein>
    <submittedName>
        <fullName evidence="2">Uncharacterized protein</fullName>
    </submittedName>
</protein>
<dbReference type="Proteomes" id="UP000706525">
    <property type="component" value="Unassembled WGS sequence"/>
</dbReference>
<accession>A0ABM8Y287</accession>
<dbReference type="RefSeq" id="WP_223995831.1">
    <property type="nucleotide sequence ID" value="NZ_CAJZAG010000021.1"/>
</dbReference>
<comment type="caution">
    <text evidence="2">The sequence shown here is derived from an EMBL/GenBank/DDBJ whole genome shotgun (WGS) entry which is preliminary data.</text>
</comment>
<evidence type="ECO:0000313" key="3">
    <source>
        <dbReference type="Proteomes" id="UP000706525"/>
    </source>
</evidence>
<feature type="transmembrane region" description="Helical" evidence="1">
    <location>
        <begin position="42"/>
        <end position="60"/>
    </location>
</feature>
<name>A0ABM8Y287_9BURK</name>
<evidence type="ECO:0000313" key="2">
    <source>
        <dbReference type="EMBL" id="CAG9186869.1"/>
    </source>
</evidence>
<dbReference type="EMBL" id="CAJZAG010000021">
    <property type="protein sequence ID" value="CAG9186869.1"/>
    <property type="molecule type" value="Genomic_DNA"/>
</dbReference>
<feature type="transmembrane region" description="Helical" evidence="1">
    <location>
        <begin position="81"/>
        <end position="103"/>
    </location>
</feature>
<organism evidence="2 3">
    <name type="scientific">Cupriavidus pampae</name>
    <dbReference type="NCBI Taxonomy" id="659251"/>
    <lineage>
        <taxon>Bacteria</taxon>
        <taxon>Pseudomonadati</taxon>
        <taxon>Pseudomonadota</taxon>
        <taxon>Betaproteobacteria</taxon>
        <taxon>Burkholderiales</taxon>
        <taxon>Burkholderiaceae</taxon>
        <taxon>Cupriavidus</taxon>
    </lineage>
</organism>